<organism evidence="1 2">
    <name type="scientific">Pristionchus mayeri</name>
    <dbReference type="NCBI Taxonomy" id="1317129"/>
    <lineage>
        <taxon>Eukaryota</taxon>
        <taxon>Metazoa</taxon>
        <taxon>Ecdysozoa</taxon>
        <taxon>Nematoda</taxon>
        <taxon>Chromadorea</taxon>
        <taxon>Rhabditida</taxon>
        <taxon>Rhabditina</taxon>
        <taxon>Diplogasteromorpha</taxon>
        <taxon>Diplogasteroidea</taxon>
        <taxon>Neodiplogasteridae</taxon>
        <taxon>Pristionchus</taxon>
    </lineage>
</organism>
<gene>
    <name evidence="1" type="ORF">PMAYCL1PPCAC_25613</name>
</gene>
<feature type="non-terminal residue" evidence="1">
    <location>
        <position position="1"/>
    </location>
</feature>
<accession>A0AAN5D2N6</accession>
<keyword evidence="2" id="KW-1185">Reference proteome</keyword>
<reference evidence="2" key="1">
    <citation type="submission" date="2022-10" db="EMBL/GenBank/DDBJ databases">
        <title>Genome assembly of Pristionchus species.</title>
        <authorList>
            <person name="Yoshida K."/>
            <person name="Sommer R.J."/>
        </authorList>
    </citation>
    <scope>NUCLEOTIDE SEQUENCE [LARGE SCALE GENOMIC DNA]</scope>
    <source>
        <strain evidence="2">RS5460</strain>
    </source>
</reference>
<evidence type="ECO:0000313" key="2">
    <source>
        <dbReference type="Proteomes" id="UP001328107"/>
    </source>
</evidence>
<name>A0AAN5D2N6_9BILA</name>
<dbReference type="EMBL" id="BTRK01000005">
    <property type="protein sequence ID" value="GMR55418.1"/>
    <property type="molecule type" value="Genomic_DNA"/>
</dbReference>
<comment type="caution">
    <text evidence="1">The sequence shown here is derived from an EMBL/GenBank/DDBJ whole genome shotgun (WGS) entry which is preliminary data.</text>
</comment>
<proteinExistence type="predicted"/>
<protein>
    <submittedName>
        <fullName evidence="1">Uncharacterized protein</fullName>
    </submittedName>
</protein>
<dbReference type="AlphaFoldDB" id="A0AAN5D2N6"/>
<sequence>ITAFEKRDNMSDIADFSLECGVDHNGPWKCDAEERVTFDADKSFVKLSKHIYWQYLDNSSFNVNDKFIVSFEIHITSADRLE</sequence>
<dbReference type="Proteomes" id="UP001328107">
    <property type="component" value="Unassembled WGS sequence"/>
</dbReference>
<feature type="non-terminal residue" evidence="1">
    <location>
        <position position="82"/>
    </location>
</feature>
<evidence type="ECO:0000313" key="1">
    <source>
        <dbReference type="EMBL" id="GMR55418.1"/>
    </source>
</evidence>